<feature type="signal peptide" evidence="5">
    <location>
        <begin position="1"/>
        <end position="23"/>
    </location>
</feature>
<feature type="domain" description="Periplasmic binding protein" evidence="6">
    <location>
        <begin position="63"/>
        <end position="336"/>
    </location>
</feature>
<dbReference type="RefSeq" id="WP_249300963.1">
    <property type="nucleotide sequence ID" value="NZ_JACRSP010000004.1"/>
</dbReference>
<dbReference type="AlphaFoldDB" id="A0A926HUH3"/>
<dbReference type="SUPFAM" id="SSF53822">
    <property type="entry name" value="Periplasmic binding protein-like I"/>
    <property type="match status" value="1"/>
</dbReference>
<comment type="similarity">
    <text evidence="2">Belongs to the bacterial solute-binding protein 2 family.</text>
</comment>
<dbReference type="InterPro" id="IPR028082">
    <property type="entry name" value="Peripla_BP_I"/>
</dbReference>
<evidence type="ECO:0000256" key="1">
    <source>
        <dbReference type="ARBA" id="ARBA00004196"/>
    </source>
</evidence>
<dbReference type="InterPro" id="IPR025997">
    <property type="entry name" value="SBP_2_dom"/>
</dbReference>
<organism evidence="7 8">
    <name type="scientific">Feifania hominis</name>
    <dbReference type="NCBI Taxonomy" id="2763660"/>
    <lineage>
        <taxon>Bacteria</taxon>
        <taxon>Bacillati</taxon>
        <taxon>Bacillota</taxon>
        <taxon>Clostridia</taxon>
        <taxon>Eubacteriales</taxon>
        <taxon>Feifaniaceae</taxon>
        <taxon>Feifania</taxon>
    </lineage>
</organism>
<evidence type="ECO:0000256" key="3">
    <source>
        <dbReference type="ARBA" id="ARBA00022729"/>
    </source>
</evidence>
<protein>
    <submittedName>
        <fullName evidence="7">Sugar ABC transporter substrate-binding protein</fullName>
    </submittedName>
</protein>
<accession>A0A926HUH3</accession>
<dbReference type="PANTHER" id="PTHR46847">
    <property type="entry name" value="D-ALLOSE-BINDING PERIPLASMIC PROTEIN-RELATED"/>
    <property type="match status" value="1"/>
</dbReference>
<evidence type="ECO:0000256" key="2">
    <source>
        <dbReference type="ARBA" id="ARBA00007639"/>
    </source>
</evidence>
<dbReference type="GO" id="GO:0030313">
    <property type="term" value="C:cell envelope"/>
    <property type="evidence" value="ECO:0007669"/>
    <property type="project" value="UniProtKB-SubCell"/>
</dbReference>
<dbReference type="PROSITE" id="PS51257">
    <property type="entry name" value="PROKAR_LIPOPROTEIN"/>
    <property type="match status" value="1"/>
</dbReference>
<keyword evidence="3 5" id="KW-0732">Signal</keyword>
<dbReference type="Gene3D" id="3.40.50.2300">
    <property type="match status" value="2"/>
</dbReference>
<evidence type="ECO:0000313" key="7">
    <source>
        <dbReference type="EMBL" id="MBC8536914.1"/>
    </source>
</evidence>
<dbReference type="Pfam" id="PF13407">
    <property type="entry name" value="Peripla_BP_4"/>
    <property type="match status" value="1"/>
</dbReference>
<dbReference type="PANTHER" id="PTHR46847:SF1">
    <property type="entry name" value="D-ALLOSE-BINDING PERIPLASMIC PROTEIN-RELATED"/>
    <property type="match status" value="1"/>
</dbReference>
<dbReference type="EMBL" id="JACRSP010000004">
    <property type="protein sequence ID" value="MBC8536914.1"/>
    <property type="molecule type" value="Genomic_DNA"/>
</dbReference>
<sequence length="359" mass="37873">MKSAKRVLAVLLSIAMLSMMLLSVTGCKPAESDPGTADPGTSDPGTTDPGTADPGAEQKKLKIVFTITHQNNEFTVGMGEEFLAEGARRGHDVSLVNANLDSALQVSQMETAVTQGADAIAVFSVNVSSLGAGLQAAKNAGVPVFTIHSGVDDESLRVAHIGSNLVEGGKMKTEQMIRDLQEKYPDATDIEIGSMLGGIGAQTQIDITEGECQALGYTYSATPKYPIATSADERIKIVVQDTGSWQGPAAADLAEVWLDSYPGIKAINCNNDGMALGIWPILQAKNRTDVLLYGHDGTPTTLQAIKDGKMAGTAKVDIEGMIKALYDSIEANAAGENVESVQYILPDLVTPENVDEYLK</sequence>
<comment type="caution">
    <text evidence="7">The sequence shown here is derived from an EMBL/GenBank/DDBJ whole genome shotgun (WGS) entry which is preliminary data.</text>
</comment>
<proteinExistence type="inferred from homology"/>
<comment type="subcellular location">
    <subcellularLocation>
        <location evidence="1">Cell envelope</location>
    </subcellularLocation>
</comment>
<dbReference type="Proteomes" id="UP000620366">
    <property type="component" value="Unassembled WGS sequence"/>
</dbReference>
<keyword evidence="8" id="KW-1185">Reference proteome</keyword>
<feature type="chain" id="PRO_5039159571" evidence="5">
    <location>
        <begin position="24"/>
        <end position="359"/>
    </location>
</feature>
<evidence type="ECO:0000313" key="8">
    <source>
        <dbReference type="Proteomes" id="UP000620366"/>
    </source>
</evidence>
<dbReference type="GO" id="GO:0030246">
    <property type="term" value="F:carbohydrate binding"/>
    <property type="evidence" value="ECO:0007669"/>
    <property type="project" value="UniProtKB-ARBA"/>
</dbReference>
<feature type="region of interest" description="Disordered" evidence="4">
    <location>
        <begin position="29"/>
        <end position="55"/>
    </location>
</feature>
<reference evidence="7" key="1">
    <citation type="submission" date="2020-08" db="EMBL/GenBank/DDBJ databases">
        <title>Genome public.</title>
        <authorList>
            <person name="Liu C."/>
            <person name="Sun Q."/>
        </authorList>
    </citation>
    <scope>NUCLEOTIDE SEQUENCE</scope>
    <source>
        <strain evidence="7">BX7</strain>
    </source>
</reference>
<dbReference type="CDD" id="cd01536">
    <property type="entry name" value="PBP1_ABC_sugar_binding-like"/>
    <property type="match status" value="1"/>
</dbReference>
<evidence type="ECO:0000256" key="5">
    <source>
        <dbReference type="SAM" id="SignalP"/>
    </source>
</evidence>
<feature type="compositionally biased region" description="Low complexity" evidence="4">
    <location>
        <begin position="33"/>
        <end position="55"/>
    </location>
</feature>
<gene>
    <name evidence="7" type="ORF">H8695_09470</name>
</gene>
<evidence type="ECO:0000256" key="4">
    <source>
        <dbReference type="SAM" id="MobiDB-lite"/>
    </source>
</evidence>
<name>A0A926HUH3_9FIRM</name>
<evidence type="ECO:0000259" key="6">
    <source>
        <dbReference type="Pfam" id="PF13407"/>
    </source>
</evidence>